<comment type="caution">
    <text evidence="7">The sequence shown here is derived from an EMBL/GenBank/DDBJ whole genome shotgun (WGS) entry which is preliminary data.</text>
</comment>
<feature type="transmembrane region" description="Helical" evidence="6">
    <location>
        <begin position="127"/>
        <end position="147"/>
    </location>
</feature>
<feature type="transmembrane region" description="Helical" evidence="6">
    <location>
        <begin position="12"/>
        <end position="30"/>
    </location>
</feature>
<feature type="transmembrane region" description="Helical" evidence="6">
    <location>
        <begin position="363"/>
        <end position="383"/>
    </location>
</feature>
<keyword evidence="4 6" id="KW-1133">Transmembrane helix</keyword>
<reference evidence="7 8" key="1">
    <citation type="submission" date="2024-10" db="EMBL/GenBank/DDBJ databases">
        <title>Updated reference genomes for cyclostephanoid diatoms.</title>
        <authorList>
            <person name="Roberts W.R."/>
            <person name="Alverson A.J."/>
        </authorList>
    </citation>
    <scope>NUCLEOTIDE SEQUENCE [LARGE SCALE GENOMIC DNA]</scope>
    <source>
        <strain evidence="7 8">AJA232-27</strain>
    </source>
</reference>
<dbReference type="PANTHER" id="PTHR16119">
    <property type="entry name" value="TRANSMEMBRANE PROTEIN 144"/>
    <property type="match status" value="1"/>
</dbReference>
<feature type="transmembrane region" description="Helical" evidence="6">
    <location>
        <begin position="42"/>
        <end position="63"/>
    </location>
</feature>
<feature type="transmembrane region" description="Helical" evidence="6">
    <location>
        <begin position="257"/>
        <end position="281"/>
    </location>
</feature>
<sequence>MTSDAAPYDAIGWLAALVGAIGFGSFAVPIKGNAANSVDIDPLVMQSYKSLMCFLTSWLVVLLGQDITFTWWGIVSGLFWVPAGTFNIFSIRNVGMAISQAIVSSTIVMISFMWGHFVFDEPVKNEGIAYASVSLIMVGMCGMSYYATSESNGASSNHAEELEEEQNLMRIKSDSALLSLELDSPLERPINVCGTSYSRRTMGLFSALMCGVWGGSCLVPMHYAKGNTGGLGYVISFSIGALGEMRLNQSIQSINRFLTLTLFSCLCLTTIIVVTILFWLLRLGHQLYKLRSLKAAYAVLPPFHCSVMWLPGMTAGSLWSLGNVGSIVAVEHLGQGVRLNPFTILLIKHAGNSLLRNLYFLQVGYSASQSALLISGAWGILFYKEVTKPPTILKWMVSAVVTISGILLLGYVSHPSEPGR</sequence>
<feature type="transmembrane region" description="Helical" evidence="6">
    <location>
        <begin position="395"/>
        <end position="414"/>
    </location>
</feature>
<dbReference type="Proteomes" id="UP001530293">
    <property type="component" value="Unassembled WGS sequence"/>
</dbReference>
<organism evidence="7 8">
    <name type="scientific">Discostella pseudostelligera</name>
    <dbReference type="NCBI Taxonomy" id="259834"/>
    <lineage>
        <taxon>Eukaryota</taxon>
        <taxon>Sar</taxon>
        <taxon>Stramenopiles</taxon>
        <taxon>Ochrophyta</taxon>
        <taxon>Bacillariophyta</taxon>
        <taxon>Coscinodiscophyceae</taxon>
        <taxon>Thalassiosirophycidae</taxon>
        <taxon>Stephanodiscales</taxon>
        <taxon>Stephanodiscaceae</taxon>
        <taxon>Discostella</taxon>
    </lineage>
</organism>
<comment type="subcellular location">
    <subcellularLocation>
        <location evidence="1">Membrane</location>
        <topology evidence="1">Multi-pass membrane protein</topology>
    </subcellularLocation>
</comment>
<dbReference type="InterPro" id="IPR010651">
    <property type="entry name" value="Sugar_transport"/>
</dbReference>
<feature type="transmembrane region" description="Helical" evidence="6">
    <location>
        <begin position="204"/>
        <end position="223"/>
    </location>
</feature>
<evidence type="ECO:0000313" key="7">
    <source>
        <dbReference type="EMBL" id="KAL3768043.1"/>
    </source>
</evidence>
<gene>
    <name evidence="7" type="ORF">ACHAWU_005501</name>
</gene>
<dbReference type="AlphaFoldDB" id="A0ABD3MW36"/>
<proteinExistence type="inferred from homology"/>
<dbReference type="InterPro" id="IPR012435">
    <property type="entry name" value="TMEM144"/>
</dbReference>
<keyword evidence="3 6" id="KW-0812">Transmembrane</keyword>
<evidence type="ECO:0000256" key="1">
    <source>
        <dbReference type="ARBA" id="ARBA00004141"/>
    </source>
</evidence>
<dbReference type="PANTHER" id="PTHR16119:SF17">
    <property type="entry name" value="TRANSMEMBRANE PROTEIN 144"/>
    <property type="match status" value="1"/>
</dbReference>
<evidence type="ECO:0000256" key="4">
    <source>
        <dbReference type="ARBA" id="ARBA00022989"/>
    </source>
</evidence>
<evidence type="ECO:0000256" key="5">
    <source>
        <dbReference type="ARBA" id="ARBA00023136"/>
    </source>
</evidence>
<dbReference type="EMBL" id="JALLBG020000070">
    <property type="protein sequence ID" value="KAL3768043.1"/>
    <property type="molecule type" value="Genomic_DNA"/>
</dbReference>
<dbReference type="GO" id="GO:0016020">
    <property type="term" value="C:membrane"/>
    <property type="evidence" value="ECO:0007669"/>
    <property type="project" value="UniProtKB-SubCell"/>
</dbReference>
<evidence type="ECO:0000313" key="8">
    <source>
        <dbReference type="Proteomes" id="UP001530293"/>
    </source>
</evidence>
<keyword evidence="5 6" id="KW-0472">Membrane</keyword>
<evidence type="ECO:0000256" key="3">
    <source>
        <dbReference type="ARBA" id="ARBA00022692"/>
    </source>
</evidence>
<feature type="transmembrane region" description="Helical" evidence="6">
    <location>
        <begin position="69"/>
        <end position="89"/>
    </location>
</feature>
<name>A0ABD3MW36_9STRA</name>
<comment type="similarity">
    <text evidence="2">Belongs to the TMEM144 family.</text>
</comment>
<keyword evidence="8" id="KW-1185">Reference proteome</keyword>
<feature type="transmembrane region" description="Helical" evidence="6">
    <location>
        <begin position="96"/>
        <end position="115"/>
    </location>
</feature>
<evidence type="ECO:0000256" key="6">
    <source>
        <dbReference type="SAM" id="Phobius"/>
    </source>
</evidence>
<dbReference type="Pfam" id="PF07857">
    <property type="entry name" value="TMEM144"/>
    <property type="match status" value="1"/>
</dbReference>
<protein>
    <submittedName>
        <fullName evidence="7">Uncharacterized protein</fullName>
    </submittedName>
</protein>
<accession>A0ABD3MW36</accession>
<evidence type="ECO:0000256" key="2">
    <source>
        <dbReference type="ARBA" id="ARBA00005731"/>
    </source>
</evidence>